<keyword evidence="3" id="KW-1185">Reference proteome</keyword>
<evidence type="ECO:0000313" key="3">
    <source>
        <dbReference type="Proteomes" id="UP000051386"/>
    </source>
</evidence>
<dbReference type="Gene3D" id="3.40.50.2000">
    <property type="entry name" value="Glycogen Phosphorylase B"/>
    <property type="match status" value="2"/>
</dbReference>
<dbReference type="InterPro" id="IPR050426">
    <property type="entry name" value="Glycosyltransferase_28"/>
</dbReference>
<dbReference type="CDD" id="cd03784">
    <property type="entry name" value="GT1_Gtf-like"/>
    <property type="match status" value="1"/>
</dbReference>
<evidence type="ECO:0000313" key="2">
    <source>
        <dbReference type="EMBL" id="KRG76488.1"/>
    </source>
</evidence>
<sequence>MGNILVCAFPTPGHVVPMRIVARHLQARGYAVTFLTGALFRDDVERDGCRFVCLDQAADVDYRNPSVTVGNDQGNSPETTEYSDLPIGDEQMAFALEHIFAASVPVASAQLLEIIATHGIQAVVYDSLFTGILPLLRKDNRPAMIMVGVTPLALSTNDSMFFGPRIPPAVLPPALRALDLRTETESASLQRIHAAFDAAMLQSGAAPLDRLFTDHMILDADACVQLSTPGFEYRRIDLPGHVTLAGPLPFPTSEPDEVQALWDSDDSRPLVIVSQGTLANKDLEQLIGPTLRALEHLPLRVLATTGGREYGALRVPRNARVRPFIPFAHWLPGAAVVVTNGGYGTVQYALAAGVPLVVAGEGEDKSEVGTRTVMAGCGINLGTSTPATGDIQRAVTSVLSCPGYRDRAVAIAAQGRRLDALECVSRQLARLMAARVGSAA</sequence>
<comment type="caution">
    <text evidence="2">The sequence shown here is derived from an EMBL/GenBank/DDBJ whole genome shotgun (WGS) entry which is preliminary data.</text>
</comment>
<dbReference type="GO" id="GO:0008194">
    <property type="term" value="F:UDP-glycosyltransferase activity"/>
    <property type="evidence" value="ECO:0007669"/>
    <property type="project" value="InterPro"/>
</dbReference>
<dbReference type="SUPFAM" id="SSF53756">
    <property type="entry name" value="UDP-Glycosyltransferase/glycogen phosphorylase"/>
    <property type="match status" value="1"/>
</dbReference>
<dbReference type="GO" id="GO:0016758">
    <property type="term" value="F:hexosyltransferase activity"/>
    <property type="evidence" value="ECO:0007669"/>
    <property type="project" value="UniProtKB-ARBA"/>
</dbReference>
<evidence type="ECO:0000259" key="1">
    <source>
        <dbReference type="Pfam" id="PF06722"/>
    </source>
</evidence>
<dbReference type="PATRIC" id="fig|517011.3.peg.3201"/>
<dbReference type="Proteomes" id="UP000051386">
    <property type="component" value="Unassembled WGS sequence"/>
</dbReference>
<proteinExistence type="predicted"/>
<dbReference type="PANTHER" id="PTHR48050:SF13">
    <property type="entry name" value="STEROL 3-BETA-GLUCOSYLTRANSFERASE UGT80A2"/>
    <property type="match status" value="1"/>
</dbReference>
<dbReference type="PANTHER" id="PTHR48050">
    <property type="entry name" value="STEROL 3-BETA-GLUCOSYLTRANSFERASE"/>
    <property type="match status" value="1"/>
</dbReference>
<gene>
    <name evidence="2" type="ORF">ABB28_03365</name>
</gene>
<dbReference type="RefSeq" id="WP_083491896.1">
    <property type="nucleotide sequence ID" value="NZ_LDJK01000008.1"/>
</dbReference>
<dbReference type="Pfam" id="PF06722">
    <property type="entry name" value="EryCIII-like_C"/>
    <property type="match status" value="1"/>
</dbReference>
<dbReference type="InterPro" id="IPR010610">
    <property type="entry name" value="EryCIII-like_C"/>
</dbReference>
<organism evidence="2 3">
    <name type="scientific">Stenotrophomonas chelatiphaga</name>
    <dbReference type="NCBI Taxonomy" id="517011"/>
    <lineage>
        <taxon>Bacteria</taxon>
        <taxon>Pseudomonadati</taxon>
        <taxon>Pseudomonadota</taxon>
        <taxon>Gammaproteobacteria</taxon>
        <taxon>Lysobacterales</taxon>
        <taxon>Lysobacteraceae</taxon>
        <taxon>Stenotrophomonas</taxon>
    </lineage>
</organism>
<dbReference type="EMBL" id="LDJK01000008">
    <property type="protein sequence ID" value="KRG76488.1"/>
    <property type="molecule type" value="Genomic_DNA"/>
</dbReference>
<feature type="domain" description="Erythromycin biosynthesis protein CIII-like C-terminal" evidence="1">
    <location>
        <begin position="311"/>
        <end position="413"/>
    </location>
</feature>
<dbReference type="GO" id="GO:0017000">
    <property type="term" value="P:antibiotic biosynthetic process"/>
    <property type="evidence" value="ECO:0007669"/>
    <property type="project" value="UniProtKB-ARBA"/>
</dbReference>
<dbReference type="AlphaFoldDB" id="A0A0R0DGM5"/>
<reference evidence="2 3" key="1">
    <citation type="submission" date="2015-05" db="EMBL/GenBank/DDBJ databases">
        <title>Genome sequencing and analysis of members of genus Stenotrophomonas.</title>
        <authorList>
            <person name="Patil P.P."/>
            <person name="Midha S."/>
            <person name="Patil P.B."/>
        </authorList>
    </citation>
    <scope>NUCLEOTIDE SEQUENCE [LARGE SCALE GENOMIC DNA]</scope>
    <source>
        <strain evidence="2 3">DSM 21508</strain>
    </source>
</reference>
<protein>
    <recommendedName>
        <fullName evidence="1">Erythromycin biosynthesis protein CIII-like C-terminal domain-containing protein</fullName>
    </recommendedName>
</protein>
<name>A0A0R0DGM5_9GAMM</name>
<dbReference type="InterPro" id="IPR002213">
    <property type="entry name" value="UDP_glucos_trans"/>
</dbReference>
<accession>A0A0R0DGM5</accession>